<comment type="cofactor">
    <cofactor evidence="1">
        <name>(R)-lipoate</name>
        <dbReference type="ChEBI" id="CHEBI:83088"/>
    </cofactor>
</comment>
<dbReference type="Pfam" id="PF00364">
    <property type="entry name" value="Biotin_lipoyl"/>
    <property type="match status" value="1"/>
</dbReference>
<dbReference type="RefSeq" id="WP_341266411.1">
    <property type="nucleotide sequence ID" value="NZ_CP146843.1"/>
</dbReference>
<name>A0ABZ2U8G8_ASHYP</name>
<proteinExistence type="predicted"/>
<feature type="domain" description="Lipoyl-binding" evidence="4">
    <location>
        <begin position="1"/>
        <end position="76"/>
    </location>
</feature>
<evidence type="ECO:0000256" key="1">
    <source>
        <dbReference type="ARBA" id="ARBA00001938"/>
    </source>
</evidence>
<evidence type="ECO:0000256" key="3">
    <source>
        <dbReference type="ARBA" id="ARBA00023315"/>
    </source>
</evidence>
<dbReference type="PANTHER" id="PTHR43178:SF5">
    <property type="entry name" value="LIPOAMIDE ACYLTRANSFERASE COMPONENT OF BRANCHED-CHAIN ALPHA-KETO ACID DEHYDROGENASE COMPLEX, MITOCHONDRIAL"/>
    <property type="match status" value="1"/>
</dbReference>
<dbReference type="InterPro" id="IPR050743">
    <property type="entry name" value="2-oxoacid_DH_E2_comp"/>
</dbReference>
<evidence type="ECO:0000259" key="4">
    <source>
        <dbReference type="PROSITE" id="PS50968"/>
    </source>
</evidence>
<accession>A0ABZ2U8G8</accession>
<dbReference type="Proteomes" id="UP001484199">
    <property type="component" value="Chromosome"/>
</dbReference>
<keyword evidence="2" id="KW-0808">Transferase</keyword>
<evidence type="ECO:0000313" key="5">
    <source>
        <dbReference type="EMBL" id="WYY26510.1"/>
    </source>
</evidence>
<dbReference type="PANTHER" id="PTHR43178">
    <property type="entry name" value="DIHYDROLIPOAMIDE ACETYLTRANSFERASE COMPONENT OF PYRUVATE DEHYDROGENASE COMPLEX"/>
    <property type="match status" value="1"/>
</dbReference>
<evidence type="ECO:0000313" key="6">
    <source>
        <dbReference type="Proteomes" id="UP001484199"/>
    </source>
</evidence>
<keyword evidence="3" id="KW-0012">Acyltransferase</keyword>
<dbReference type="EMBL" id="CP146843">
    <property type="protein sequence ID" value="WYY26510.1"/>
    <property type="molecule type" value="Genomic_DNA"/>
</dbReference>
<dbReference type="InterPro" id="IPR011053">
    <property type="entry name" value="Single_hybrid_motif"/>
</dbReference>
<dbReference type="SUPFAM" id="SSF51230">
    <property type="entry name" value="Single hybrid motif"/>
    <property type="match status" value="1"/>
</dbReference>
<keyword evidence="6" id="KW-1185">Reference proteome</keyword>
<dbReference type="InterPro" id="IPR000089">
    <property type="entry name" value="Biotin_lipoyl"/>
</dbReference>
<evidence type="ECO:0000256" key="2">
    <source>
        <dbReference type="ARBA" id="ARBA00022679"/>
    </source>
</evidence>
<dbReference type="Gene3D" id="2.40.50.100">
    <property type="match status" value="1"/>
</dbReference>
<dbReference type="CDD" id="cd06849">
    <property type="entry name" value="lipoyl_domain"/>
    <property type="match status" value="1"/>
</dbReference>
<protein>
    <submittedName>
        <fullName evidence="5">Biotin/lipoyl-containing protein</fullName>
    </submittedName>
</protein>
<dbReference type="PROSITE" id="PS50968">
    <property type="entry name" value="BIOTINYL_LIPOYL"/>
    <property type="match status" value="1"/>
</dbReference>
<gene>
    <name evidence="5" type="ORF">AshY1_03970</name>
</gene>
<sequence>MVELRFTDIGEGVNEGEITRIFYEAGHEVNEGVDLIEVETDKATVPISSPIKGKIIKIFVKEGDKVEVGDLLLTIE</sequence>
<reference evidence="5" key="1">
    <citation type="submission" date="2024-03" db="EMBL/GenBank/DDBJ databases">
        <title>The Complete Genome of 'Candidatus Phytoplasma fraxini' AshY1 from the Ash Yellows Group.</title>
        <authorList>
            <person name="Boehm J.W."/>
            <person name="Huettel B."/>
            <person name="Schneider B."/>
            <person name="Kube M."/>
        </authorList>
    </citation>
    <scope>NUCLEOTIDE SEQUENCE [LARGE SCALE GENOMIC DNA]</scope>
    <source>
        <strain evidence="5">AshY1</strain>
    </source>
</reference>
<organism evidence="5 6">
    <name type="scientific">Ash yellows phytoplasma</name>
    <dbReference type="NCBI Taxonomy" id="35780"/>
    <lineage>
        <taxon>Bacteria</taxon>
        <taxon>Bacillati</taxon>
        <taxon>Mycoplasmatota</taxon>
        <taxon>Mollicutes</taxon>
        <taxon>Acholeplasmatales</taxon>
        <taxon>Acholeplasmataceae</taxon>
        <taxon>Candidatus Phytoplasma</taxon>
        <taxon>16SrVII (Ash yellows group)</taxon>
    </lineage>
</organism>